<protein>
    <recommendedName>
        <fullName evidence="4">Lipoprotein</fullName>
    </recommendedName>
</protein>
<feature type="signal peptide" evidence="1">
    <location>
        <begin position="1"/>
        <end position="21"/>
    </location>
</feature>
<organism evidence="2 3">
    <name type="scientific">Flavobacterium suzhouense</name>
    <dbReference type="NCBI Taxonomy" id="1529638"/>
    <lineage>
        <taxon>Bacteria</taxon>
        <taxon>Pseudomonadati</taxon>
        <taxon>Bacteroidota</taxon>
        <taxon>Flavobacteriia</taxon>
        <taxon>Flavobacteriales</taxon>
        <taxon>Flavobacteriaceae</taxon>
        <taxon>Flavobacterium</taxon>
    </lineage>
</organism>
<accession>A0ABW5NYA0</accession>
<proteinExistence type="predicted"/>
<dbReference type="RefSeq" id="WP_379821522.1">
    <property type="nucleotide sequence ID" value="NZ_JBHUMD010000026.1"/>
</dbReference>
<evidence type="ECO:0000256" key="1">
    <source>
        <dbReference type="SAM" id="SignalP"/>
    </source>
</evidence>
<comment type="caution">
    <text evidence="2">The sequence shown here is derived from an EMBL/GenBank/DDBJ whole genome shotgun (WGS) entry which is preliminary data.</text>
</comment>
<name>A0ABW5NYA0_9FLAO</name>
<keyword evidence="1" id="KW-0732">Signal</keyword>
<feature type="chain" id="PRO_5046833973" description="Lipoprotein" evidence="1">
    <location>
        <begin position="22"/>
        <end position="159"/>
    </location>
</feature>
<dbReference type="PROSITE" id="PS51257">
    <property type="entry name" value="PROKAR_LIPOPROTEIN"/>
    <property type="match status" value="1"/>
</dbReference>
<sequence length="159" mass="17750">MKYTITSLALILLLLTSCQQKGEKTETEKAVEEVVNNDSASENLPENEEMCFMQIVSKDTLMLTVLKNGDKISGTYKSTPYEKDKKTIVFRGSMKDNTVTAVGTAIGEGKSVREEIVFTIEDNKAGVKFGEMIKGDDDVYRYKNLKSTTPLYINKINCP</sequence>
<reference evidence="3" key="1">
    <citation type="journal article" date="2019" name="Int. J. Syst. Evol. Microbiol.">
        <title>The Global Catalogue of Microorganisms (GCM) 10K type strain sequencing project: providing services to taxonomists for standard genome sequencing and annotation.</title>
        <authorList>
            <consortium name="The Broad Institute Genomics Platform"/>
            <consortium name="The Broad Institute Genome Sequencing Center for Infectious Disease"/>
            <person name="Wu L."/>
            <person name="Ma J."/>
        </authorList>
    </citation>
    <scope>NUCLEOTIDE SEQUENCE [LARGE SCALE GENOMIC DNA]</scope>
    <source>
        <strain evidence="3">KCTC 42107</strain>
    </source>
</reference>
<dbReference type="EMBL" id="JBHUMD010000026">
    <property type="protein sequence ID" value="MFD2602987.1"/>
    <property type="molecule type" value="Genomic_DNA"/>
</dbReference>
<evidence type="ECO:0008006" key="4">
    <source>
        <dbReference type="Google" id="ProtNLM"/>
    </source>
</evidence>
<evidence type="ECO:0000313" key="3">
    <source>
        <dbReference type="Proteomes" id="UP001597480"/>
    </source>
</evidence>
<dbReference type="Proteomes" id="UP001597480">
    <property type="component" value="Unassembled WGS sequence"/>
</dbReference>
<evidence type="ECO:0000313" key="2">
    <source>
        <dbReference type="EMBL" id="MFD2602987.1"/>
    </source>
</evidence>
<gene>
    <name evidence="2" type="ORF">ACFSR3_13045</name>
</gene>
<keyword evidence="3" id="KW-1185">Reference proteome</keyword>